<dbReference type="InterPro" id="IPR036691">
    <property type="entry name" value="Endo/exonu/phosph_ase_sf"/>
</dbReference>
<name>A0ABQ8RW57_PERAM</name>
<protein>
    <recommendedName>
        <fullName evidence="1">Endonuclease/exonuclease/phosphatase domain-containing protein</fullName>
    </recommendedName>
</protein>
<dbReference type="Pfam" id="PF14529">
    <property type="entry name" value="Exo_endo_phos_2"/>
    <property type="match status" value="1"/>
</dbReference>
<evidence type="ECO:0000313" key="3">
    <source>
        <dbReference type="Proteomes" id="UP001148838"/>
    </source>
</evidence>
<gene>
    <name evidence="2" type="ORF">ANN_27594</name>
</gene>
<proteinExistence type="predicted"/>
<organism evidence="2 3">
    <name type="scientific">Periplaneta americana</name>
    <name type="common">American cockroach</name>
    <name type="synonym">Blatta americana</name>
    <dbReference type="NCBI Taxonomy" id="6978"/>
    <lineage>
        <taxon>Eukaryota</taxon>
        <taxon>Metazoa</taxon>
        <taxon>Ecdysozoa</taxon>
        <taxon>Arthropoda</taxon>
        <taxon>Hexapoda</taxon>
        <taxon>Insecta</taxon>
        <taxon>Pterygota</taxon>
        <taxon>Neoptera</taxon>
        <taxon>Polyneoptera</taxon>
        <taxon>Dictyoptera</taxon>
        <taxon>Blattodea</taxon>
        <taxon>Blattoidea</taxon>
        <taxon>Blattidae</taxon>
        <taxon>Blattinae</taxon>
        <taxon>Periplaneta</taxon>
    </lineage>
</organism>
<accession>A0ABQ8RW57</accession>
<dbReference type="SUPFAM" id="SSF56219">
    <property type="entry name" value="DNase I-like"/>
    <property type="match status" value="1"/>
</dbReference>
<evidence type="ECO:0000259" key="1">
    <source>
        <dbReference type="Pfam" id="PF14529"/>
    </source>
</evidence>
<dbReference type="InterPro" id="IPR005135">
    <property type="entry name" value="Endo/exonuclease/phosphatase"/>
</dbReference>
<keyword evidence="3" id="KW-1185">Reference proteome</keyword>
<sequence length="341" mass="38957">MLILAVSRYELDMQIPRVQNEIPFLYRINWRSAFVWQCVDQTDDNIFENYDLIILVETFLRKEWDTNSFYAIHVLAEQSPLGRPKGGITCLIHPKLSPFQMIHKTDHVLAIRTKTCCIIGVYFQPELRQDHIVDELSNALLKVTRNEMLILAEDLNCRIDRPDLKTTTIISFLESEGLTLINNKDTKTYIGPNGSSTIDLVFGNMKGATLDCQRVLENIITRKHLPVETNFHLEEQTGITDKNKHPDTRISRRIITDNVTKLAEVVPNLIETIQTENLNKSAKRFEETIQSSTATMPIKEKGKAMVRSSMLQCKKNCTGGSTPVNQNYISGRSTRICTKET</sequence>
<evidence type="ECO:0000313" key="2">
    <source>
        <dbReference type="EMBL" id="KAJ4425968.1"/>
    </source>
</evidence>
<comment type="caution">
    <text evidence="2">The sequence shown here is derived from an EMBL/GenBank/DDBJ whole genome shotgun (WGS) entry which is preliminary data.</text>
</comment>
<feature type="domain" description="Endonuclease/exonuclease/phosphatase" evidence="1">
    <location>
        <begin position="117"/>
        <end position="213"/>
    </location>
</feature>
<reference evidence="2 3" key="1">
    <citation type="journal article" date="2022" name="Allergy">
        <title>Genome assembly and annotation of Periplaneta americana reveal a comprehensive cockroach allergen profile.</title>
        <authorList>
            <person name="Wang L."/>
            <person name="Xiong Q."/>
            <person name="Saelim N."/>
            <person name="Wang L."/>
            <person name="Nong W."/>
            <person name="Wan A.T."/>
            <person name="Shi M."/>
            <person name="Liu X."/>
            <person name="Cao Q."/>
            <person name="Hui J.H.L."/>
            <person name="Sookrung N."/>
            <person name="Leung T.F."/>
            <person name="Tungtrongchitr A."/>
            <person name="Tsui S.K.W."/>
        </authorList>
    </citation>
    <scope>NUCLEOTIDE SEQUENCE [LARGE SCALE GENOMIC DNA]</scope>
    <source>
        <strain evidence="2">PWHHKU_190912</strain>
    </source>
</reference>
<dbReference type="EMBL" id="JAJSOF020000041">
    <property type="protein sequence ID" value="KAJ4425968.1"/>
    <property type="molecule type" value="Genomic_DNA"/>
</dbReference>
<dbReference type="Gene3D" id="3.60.10.10">
    <property type="entry name" value="Endonuclease/exonuclease/phosphatase"/>
    <property type="match status" value="1"/>
</dbReference>
<dbReference type="Proteomes" id="UP001148838">
    <property type="component" value="Unassembled WGS sequence"/>
</dbReference>